<dbReference type="AlphaFoldDB" id="A0AA51UHF8"/>
<dbReference type="Pfam" id="PF08889">
    <property type="entry name" value="WbqC"/>
    <property type="match status" value="1"/>
</dbReference>
<dbReference type="GeneID" id="84229529"/>
<reference evidence="1" key="1">
    <citation type="submission" date="2023-08" db="EMBL/GenBank/DDBJ databases">
        <title>Methanolobus mangrovi sp. nov. and Methanolobus sediminis sp. nov, two novel methylotrophic methanogens isolated from mangrove sediments in China.</title>
        <authorList>
            <person name="Zhou J."/>
        </authorList>
    </citation>
    <scope>NUCLEOTIDE SEQUENCE</scope>
    <source>
        <strain evidence="1">FTZ2</strain>
    </source>
</reference>
<keyword evidence="2" id="KW-1185">Reference proteome</keyword>
<proteinExistence type="predicted"/>
<dbReference type="EMBL" id="CP133594">
    <property type="protein sequence ID" value="WMW23241.1"/>
    <property type="molecule type" value="Genomic_DNA"/>
</dbReference>
<accession>A0AA51UHF8</accession>
<protein>
    <submittedName>
        <fullName evidence="1">WbqC family protein</fullName>
    </submittedName>
</protein>
<name>A0AA51UHF8_9EURY</name>
<dbReference type="KEGG" id="mmav:RE476_05270"/>
<organism evidence="1 2">
    <name type="scientific">Methanolobus mangrovi</name>
    <dbReference type="NCBI Taxonomy" id="3072977"/>
    <lineage>
        <taxon>Archaea</taxon>
        <taxon>Methanobacteriati</taxon>
        <taxon>Methanobacteriota</taxon>
        <taxon>Stenosarchaea group</taxon>
        <taxon>Methanomicrobia</taxon>
        <taxon>Methanosarcinales</taxon>
        <taxon>Methanosarcinaceae</taxon>
        <taxon>Methanolobus</taxon>
    </lineage>
</organism>
<evidence type="ECO:0000313" key="2">
    <source>
        <dbReference type="Proteomes" id="UP001183006"/>
    </source>
</evidence>
<dbReference type="Proteomes" id="UP001183006">
    <property type="component" value="Chromosome"/>
</dbReference>
<gene>
    <name evidence="1" type="ORF">RE476_05270</name>
</gene>
<evidence type="ECO:0000313" key="1">
    <source>
        <dbReference type="EMBL" id="WMW23241.1"/>
    </source>
</evidence>
<dbReference type="InterPro" id="IPR014985">
    <property type="entry name" value="WbqC"/>
</dbReference>
<dbReference type="RefSeq" id="WP_309309357.1">
    <property type="nucleotide sequence ID" value="NZ_CP133594.1"/>
</dbReference>
<sequence>MIVGIHQPNYLPYIGFFDKLKKSDIFILYDDAQFSKGDFHHRNKIRTPNGSKWLTVPVEKKLISINKIRIRNDLLIGNNKWNISHLGDIQNNYSKAPFYQKFITELENIYNEDYDFLVDLNMRLIQFLSDSFNIKTKIVCSSEFGFNSKSTSKILDLVDAVGGNKYLSGSCGKNYLEIEQFDRCGIELIFQDFKHPIYDQQYNGFMPNMTSLDALLNAGFMGDKYK</sequence>